<evidence type="ECO:0008006" key="3">
    <source>
        <dbReference type="Google" id="ProtNLM"/>
    </source>
</evidence>
<dbReference type="EMBL" id="GL883077">
    <property type="protein sequence ID" value="EGF93669.1"/>
    <property type="molecule type" value="Genomic_DNA"/>
</dbReference>
<dbReference type="AlphaFoldDB" id="F4QGI8"/>
<protein>
    <recommendedName>
        <fullName evidence="3">DUF2278 family protein</fullName>
    </recommendedName>
</protein>
<dbReference type="Proteomes" id="UP000006512">
    <property type="component" value="Unassembled WGS sequence"/>
</dbReference>
<evidence type="ECO:0000313" key="2">
    <source>
        <dbReference type="Proteomes" id="UP000006512"/>
    </source>
</evidence>
<organism evidence="1 2">
    <name type="scientific">Asticcacaulis biprosthecium C19</name>
    <dbReference type="NCBI Taxonomy" id="715226"/>
    <lineage>
        <taxon>Bacteria</taxon>
        <taxon>Pseudomonadati</taxon>
        <taxon>Pseudomonadota</taxon>
        <taxon>Alphaproteobacteria</taxon>
        <taxon>Caulobacterales</taxon>
        <taxon>Caulobacteraceae</taxon>
        <taxon>Asticcacaulis</taxon>
    </lineage>
</organism>
<name>F4QGI8_9CAUL</name>
<dbReference type="Pfam" id="PF10042">
    <property type="entry name" value="DUF2278"/>
    <property type="match status" value="1"/>
</dbReference>
<dbReference type="OrthoDB" id="291334at2"/>
<dbReference type="HOGENOM" id="CLU_078994_0_0_5"/>
<proteinExistence type="predicted"/>
<sequence length="227" mass="24148">MGLKDYGVLKGRIMGYSAERASRKSPHLHMSLDAQGRIFRAAINVKSAEGPSELVYLAASNYVHPQLSLYPSLPPGITHLERRAGSGALDFIRGNMFDVSAVTAMPHDAPGHDDDLLDGLEQHLRQAIGLGDAVDAYVFGEPFADGIHNVHMNQGSIGAFAGHNGVWQDGALLLHDRAAGQWTALFLAFQSQAVHTEDTTGHALPGSATFADIVATRSVPPSGSSML</sequence>
<dbReference type="RefSeq" id="WP_006272870.1">
    <property type="nucleotide sequence ID" value="NZ_GL883077.1"/>
</dbReference>
<evidence type="ECO:0000313" key="1">
    <source>
        <dbReference type="EMBL" id="EGF93669.1"/>
    </source>
</evidence>
<dbReference type="InterPro" id="IPR019268">
    <property type="entry name" value="DUF2278"/>
</dbReference>
<gene>
    <name evidence="1" type="ORF">ABI_21100</name>
</gene>
<accession>F4QGI8</accession>
<keyword evidence="2" id="KW-1185">Reference proteome</keyword>
<dbReference type="eggNOG" id="COG5634">
    <property type="taxonomic scope" value="Bacteria"/>
</dbReference>
<reference evidence="2" key="1">
    <citation type="submission" date="2011-03" db="EMBL/GenBank/DDBJ databases">
        <title>Draft genome sequence of Brevundimonas diminuta.</title>
        <authorList>
            <person name="Brown P.J.B."/>
            <person name="Buechlein A."/>
            <person name="Hemmerich C."/>
            <person name="Brun Y.V."/>
        </authorList>
    </citation>
    <scope>NUCLEOTIDE SEQUENCE [LARGE SCALE GENOMIC DNA]</scope>
    <source>
        <strain evidence="2">C19</strain>
    </source>
</reference>